<reference evidence="2" key="1">
    <citation type="submission" date="2010-05" db="EMBL/GenBank/DDBJ databases">
        <title>Complete sequence of Staphylothermus hellenicus DSM 12710.</title>
        <authorList>
            <consortium name="US DOE Joint Genome Institute"/>
            <person name="Lucas S."/>
            <person name="Copeland A."/>
            <person name="Lapidus A."/>
            <person name="Cheng J.-F."/>
            <person name="Bruce D."/>
            <person name="Goodwin L."/>
            <person name="Pitluck S."/>
            <person name="Davenport K."/>
            <person name="Detter J.C."/>
            <person name="Han C."/>
            <person name="Tapia R."/>
            <person name="Larimer F."/>
            <person name="Land M."/>
            <person name="Hauser L."/>
            <person name="Kyrpides N."/>
            <person name="Mikhailova N."/>
            <person name="Anderson I.J."/>
            <person name="Woyke T."/>
        </authorList>
    </citation>
    <scope>NUCLEOTIDE SEQUENCE [LARGE SCALE GENOMIC DNA]</scope>
    <source>
        <strain evidence="2">DSM 12710 / JCM 10830 / BK20S6-10-b1 / P8</strain>
    </source>
</reference>
<dbReference type="eggNOG" id="arCOG09420">
    <property type="taxonomic scope" value="Archaea"/>
</dbReference>
<protein>
    <submittedName>
        <fullName evidence="1">Uncharacterized protein</fullName>
    </submittedName>
</protein>
<dbReference type="EMBL" id="CP002051">
    <property type="protein sequence ID" value="ADI32285.1"/>
    <property type="molecule type" value="Genomic_DNA"/>
</dbReference>
<evidence type="ECO:0000313" key="2">
    <source>
        <dbReference type="Proteomes" id="UP000002573"/>
    </source>
</evidence>
<name>D7D939_STAHD</name>
<organism evidence="1 2">
    <name type="scientific">Staphylothermus hellenicus (strain DSM 12710 / JCM 10830 / BK20S6-10-b1 / P8)</name>
    <dbReference type="NCBI Taxonomy" id="591019"/>
    <lineage>
        <taxon>Archaea</taxon>
        <taxon>Thermoproteota</taxon>
        <taxon>Thermoprotei</taxon>
        <taxon>Desulfurococcales</taxon>
        <taxon>Desulfurococcaceae</taxon>
        <taxon>Staphylothermus</taxon>
    </lineage>
</organism>
<accession>D7D939</accession>
<evidence type="ECO:0000313" key="1">
    <source>
        <dbReference type="EMBL" id="ADI32285.1"/>
    </source>
</evidence>
<keyword evidence="2" id="KW-1185">Reference proteome</keyword>
<dbReference type="Proteomes" id="UP000002573">
    <property type="component" value="Chromosome"/>
</dbReference>
<proteinExistence type="predicted"/>
<dbReference type="AlphaFoldDB" id="D7D939"/>
<gene>
    <name evidence="1" type="ordered locus">Shell_1185</name>
</gene>
<sequence>MLNNMPCENIDEIVNKIVKVYSKYIDDDLDIYSGNRYLTVVIESLIHETLKEELDRKKLQEIATKLRDTILDGPGNLNPYVMELLGILEESTNDENLEEALNLAKRLLKEDRFDKLEV</sequence>
<reference evidence="1 2" key="2">
    <citation type="journal article" date="2011" name="Stand. Genomic Sci.">
        <title>Complete genome sequence of Staphylothermus hellenicus P8.</title>
        <authorList>
            <person name="Anderson I."/>
            <person name="Wirth R."/>
            <person name="Lucas S."/>
            <person name="Copeland A."/>
            <person name="Lapidus A."/>
            <person name="Cheng J.F."/>
            <person name="Goodwin L."/>
            <person name="Pitluck S."/>
            <person name="Davenport K."/>
            <person name="Detter J.C."/>
            <person name="Han C."/>
            <person name="Tapia R."/>
            <person name="Land M."/>
            <person name="Hauser L."/>
            <person name="Pati A."/>
            <person name="Mikhailova N."/>
            <person name="Woyke T."/>
            <person name="Klenk H.P."/>
            <person name="Kyrpides N."/>
            <person name="Ivanova N."/>
        </authorList>
    </citation>
    <scope>NUCLEOTIDE SEQUENCE [LARGE SCALE GENOMIC DNA]</scope>
    <source>
        <strain evidence="2">DSM 12710 / JCM 10830 / BK20S6-10-b1 / P8</strain>
    </source>
</reference>
<dbReference type="HOGENOM" id="CLU_2115581_0_0_2"/>
<dbReference type="KEGG" id="shc:Shell_1185"/>